<sequence length="53" mass="6123">MNVLYSAMILLLGLHRFFESIDLVLVQISNLFIKNLSVGQMHLMSRLIREPAH</sequence>
<gene>
    <name evidence="1" type="ORF">DES52_109129</name>
</gene>
<dbReference type="EMBL" id="QJSX01000009">
    <property type="protein sequence ID" value="PYE53355.1"/>
    <property type="molecule type" value="Genomic_DNA"/>
</dbReference>
<evidence type="ECO:0000313" key="1">
    <source>
        <dbReference type="EMBL" id="PYE53355.1"/>
    </source>
</evidence>
<name>A0A318S491_9DEIO</name>
<keyword evidence="2" id="KW-1185">Reference proteome</keyword>
<reference evidence="1 2" key="1">
    <citation type="submission" date="2018-06" db="EMBL/GenBank/DDBJ databases">
        <title>Genomic Encyclopedia of Type Strains, Phase IV (KMG-IV): sequencing the most valuable type-strain genomes for metagenomic binning, comparative biology and taxonomic classification.</title>
        <authorList>
            <person name="Goeker M."/>
        </authorList>
    </citation>
    <scope>NUCLEOTIDE SEQUENCE [LARGE SCALE GENOMIC DNA]</scope>
    <source>
        <strain evidence="1 2">DSM 18048</strain>
    </source>
</reference>
<comment type="caution">
    <text evidence="1">The sequence shown here is derived from an EMBL/GenBank/DDBJ whole genome shotgun (WGS) entry which is preliminary data.</text>
</comment>
<accession>A0A318S491</accession>
<protein>
    <submittedName>
        <fullName evidence="1">Uncharacterized protein</fullName>
    </submittedName>
</protein>
<organism evidence="1 2">
    <name type="scientific">Deinococcus yavapaiensis KR-236</name>
    <dbReference type="NCBI Taxonomy" id="694435"/>
    <lineage>
        <taxon>Bacteria</taxon>
        <taxon>Thermotogati</taxon>
        <taxon>Deinococcota</taxon>
        <taxon>Deinococci</taxon>
        <taxon>Deinococcales</taxon>
        <taxon>Deinococcaceae</taxon>
        <taxon>Deinococcus</taxon>
    </lineage>
</organism>
<dbReference type="Proteomes" id="UP000248326">
    <property type="component" value="Unassembled WGS sequence"/>
</dbReference>
<evidence type="ECO:0000313" key="2">
    <source>
        <dbReference type="Proteomes" id="UP000248326"/>
    </source>
</evidence>
<proteinExistence type="predicted"/>
<dbReference type="AlphaFoldDB" id="A0A318S491"/>